<keyword evidence="1" id="KW-1133">Transmembrane helix</keyword>
<gene>
    <name evidence="2" type="ORF">GSLYS_00018229001</name>
</gene>
<feature type="transmembrane region" description="Helical" evidence="1">
    <location>
        <begin position="850"/>
        <end position="874"/>
    </location>
</feature>
<reference evidence="2 3" key="1">
    <citation type="submission" date="2024-04" db="EMBL/GenBank/DDBJ databases">
        <authorList>
            <consortium name="Genoscope - CEA"/>
            <person name="William W."/>
        </authorList>
    </citation>
    <scope>NUCLEOTIDE SEQUENCE [LARGE SCALE GENOMIC DNA]</scope>
</reference>
<name>A0AAV2IGL0_LYMST</name>
<sequence>MDSSVTESQYRPIGLSHGSDVSLFSTVSQAIQSTSVLTGSDIITSSLMSSMTPAVYGSGAYHTGSSSPFGSATASGVSGSSLPLDSSRTATPTLQSYSPNVISSQTSVLPDVRTGQSTMSLFSVADGSIQDRSLSFTAYQGQSLQGSTVFPTSLTGFIPPATPLSMATTATVVPFMPLATSLVYQQSTAIPTLSTTSSVLATSTPTSSPLPPDQRLIRGELFITGPISHEDNTRLIDLIISSFNAPEQPGSSCCFIIVVDQSDKYFDNNWNSLIRIEYTFALLTGGIDPADTRNVMLTQLDRFLTTTSTFSINNNRVYRGYPHGPDVIFSLDVTGDVATATYPRMSVIIAESWATQNSGCGGCTFTSRIILGQRSAGRYGTRLTRLYYVVFKNGNLQLILSPEAPSINAIATSFSAHQDVYGLYMFDDVRSFSYHYEVLANSVVTLTSQRGRDAQYALRTQWQRYFNNSLCARTSCSIMLNYVRPELQYTDTNLAISNLAYFVTLNGNMVAPSSVVGPSQAEFGGIFTPCGCQHRGAHSLYVYGDVTYFTLRSLLNEVIQVNDGANIIARDFYYDIHRSLLTKVYFRTSSLDAVVPPQSSSSFQQVLGRYNLQTLEVGMPIRQKHRLVLEGVVGNQSIAQMMTALREAWASNSNEINVDDINVAIFKMDSESFVKQNGSRVTVVSYLVSVGQADGSLTIAEEPPVSSLALNFRQRFGDALAVCSCDVIKQHAITATGNLNPADGNQVDSVRKAIEEAWRDANKEYDGDIKVNIFSVTPGRVNASEPQSRDEERTVSFGVVLQNGTSGVTDLDLQPPRSTVLQTKFTDTGSEVAFVEEGVSNSGESDEFPWYIPVGVILALLLILVIIFVFICIFRDRIKCCGRSKKRKDSKEIDNNPDDFRDDNYDKEHFTMEPVAFENEAFHNLEMASQTYVVNPDETDDAGPF</sequence>
<evidence type="ECO:0000313" key="3">
    <source>
        <dbReference type="Proteomes" id="UP001497497"/>
    </source>
</evidence>
<dbReference type="EMBL" id="CAXITT010000642">
    <property type="protein sequence ID" value="CAL1544746.1"/>
    <property type="molecule type" value="Genomic_DNA"/>
</dbReference>
<keyword evidence="3" id="KW-1185">Reference proteome</keyword>
<proteinExistence type="predicted"/>
<accession>A0AAV2IGL0</accession>
<evidence type="ECO:0000256" key="1">
    <source>
        <dbReference type="SAM" id="Phobius"/>
    </source>
</evidence>
<dbReference type="AlphaFoldDB" id="A0AAV2IGL0"/>
<organism evidence="2 3">
    <name type="scientific">Lymnaea stagnalis</name>
    <name type="common">Great pond snail</name>
    <name type="synonym">Helix stagnalis</name>
    <dbReference type="NCBI Taxonomy" id="6523"/>
    <lineage>
        <taxon>Eukaryota</taxon>
        <taxon>Metazoa</taxon>
        <taxon>Spiralia</taxon>
        <taxon>Lophotrochozoa</taxon>
        <taxon>Mollusca</taxon>
        <taxon>Gastropoda</taxon>
        <taxon>Heterobranchia</taxon>
        <taxon>Euthyneura</taxon>
        <taxon>Panpulmonata</taxon>
        <taxon>Hygrophila</taxon>
        <taxon>Lymnaeoidea</taxon>
        <taxon>Lymnaeidae</taxon>
        <taxon>Lymnaea</taxon>
    </lineage>
</organism>
<protein>
    <submittedName>
        <fullName evidence="2">Uncharacterized protein</fullName>
    </submittedName>
</protein>
<evidence type="ECO:0000313" key="2">
    <source>
        <dbReference type="EMBL" id="CAL1544746.1"/>
    </source>
</evidence>
<comment type="caution">
    <text evidence="2">The sequence shown here is derived from an EMBL/GenBank/DDBJ whole genome shotgun (WGS) entry which is preliminary data.</text>
</comment>
<keyword evidence="1" id="KW-0812">Transmembrane</keyword>
<dbReference type="Proteomes" id="UP001497497">
    <property type="component" value="Unassembled WGS sequence"/>
</dbReference>
<keyword evidence="1" id="KW-0472">Membrane</keyword>